<organism evidence="1 2">
    <name type="scientific">Mucilaginibacter limnophilus</name>
    <dbReference type="NCBI Taxonomy" id="1932778"/>
    <lineage>
        <taxon>Bacteria</taxon>
        <taxon>Pseudomonadati</taxon>
        <taxon>Bacteroidota</taxon>
        <taxon>Sphingobacteriia</taxon>
        <taxon>Sphingobacteriales</taxon>
        <taxon>Sphingobacteriaceae</taxon>
        <taxon>Mucilaginibacter</taxon>
    </lineage>
</organism>
<dbReference type="EMBL" id="SACK01000007">
    <property type="protein sequence ID" value="RVT99853.1"/>
    <property type="molecule type" value="Genomic_DNA"/>
</dbReference>
<reference evidence="1 2" key="1">
    <citation type="submission" date="2019-01" db="EMBL/GenBank/DDBJ databases">
        <authorList>
            <person name="Chen W.-M."/>
        </authorList>
    </citation>
    <scope>NUCLEOTIDE SEQUENCE [LARGE SCALE GENOMIC DNA]</scope>
    <source>
        <strain evidence="1 2">YBJ-36</strain>
    </source>
</reference>
<dbReference type="RefSeq" id="WP_127706572.1">
    <property type="nucleotide sequence ID" value="NZ_SACK01000007.1"/>
</dbReference>
<gene>
    <name evidence="1" type="ORF">EOD41_15545</name>
</gene>
<evidence type="ECO:0000313" key="1">
    <source>
        <dbReference type="EMBL" id="RVT99853.1"/>
    </source>
</evidence>
<evidence type="ECO:0000313" key="2">
    <source>
        <dbReference type="Proteomes" id="UP000282759"/>
    </source>
</evidence>
<keyword evidence="2" id="KW-1185">Reference proteome</keyword>
<accession>A0A437MQD2</accession>
<dbReference type="OrthoDB" id="9857754at2"/>
<proteinExistence type="predicted"/>
<dbReference type="Proteomes" id="UP000282759">
    <property type="component" value="Unassembled WGS sequence"/>
</dbReference>
<dbReference type="AlphaFoldDB" id="A0A437MQD2"/>
<comment type="caution">
    <text evidence="1">The sequence shown here is derived from an EMBL/GenBank/DDBJ whole genome shotgun (WGS) entry which is preliminary data.</text>
</comment>
<sequence>MKSIYVYNKYITCIHNAKSAFTQYEKYRHCYSIRSVDEEMQNIFRRIGLTYAKLIQVVALNKTGSAKIEPEVTNIIDECDNLLKDKHSFFDNIINYLDQNRISISTVLRNKLLNTKLLTDLTALENHLAYANKLVNRMELMLKSSQQIYRGSELMLKSA</sequence>
<name>A0A437MQD2_9SPHI</name>
<protein>
    <submittedName>
        <fullName evidence="1">Uncharacterized protein</fullName>
    </submittedName>
</protein>